<dbReference type="RefSeq" id="XP_009521826.1">
    <property type="nucleotide sequence ID" value="XM_009523531.1"/>
</dbReference>
<proteinExistence type="predicted"/>
<organism evidence="1 2">
    <name type="scientific">Phytophthora sojae (strain P6497)</name>
    <name type="common">Soybean stem and root rot agent</name>
    <name type="synonym">Phytophthora megasperma f. sp. glycines</name>
    <dbReference type="NCBI Taxonomy" id="1094619"/>
    <lineage>
        <taxon>Eukaryota</taxon>
        <taxon>Sar</taxon>
        <taxon>Stramenopiles</taxon>
        <taxon>Oomycota</taxon>
        <taxon>Peronosporomycetes</taxon>
        <taxon>Peronosporales</taxon>
        <taxon>Peronosporaceae</taxon>
        <taxon>Phytophthora</taxon>
    </lineage>
</organism>
<evidence type="ECO:0000313" key="1">
    <source>
        <dbReference type="EMBL" id="EGZ19109.1"/>
    </source>
</evidence>
<evidence type="ECO:0000313" key="2">
    <source>
        <dbReference type="Proteomes" id="UP000002640"/>
    </source>
</evidence>
<protein>
    <submittedName>
        <fullName evidence="1">Uncharacterized protein</fullName>
    </submittedName>
</protein>
<dbReference type="GeneID" id="20641530"/>
<name>G4Z8S7_PHYSP</name>
<keyword evidence="2" id="KW-1185">Reference proteome</keyword>
<sequence length="158" mass="17748">MSEEREFSKPVTPDEEVVRRNICVTFAVPVEVEPPEEENGSDLPSRWRALVRTVVYQMVLEVEARGEPRCSSCRKPATDLPTGEYRPVEPVLLPEVDREPRARELVVATAGVLDNSVMAAVTAQILDRYETEAPVMRAKRTESQQLCECYRAASDVLS</sequence>
<dbReference type="Proteomes" id="UP000002640">
    <property type="component" value="Unassembled WGS sequence"/>
</dbReference>
<dbReference type="InParanoid" id="G4Z8S7"/>
<dbReference type="EMBL" id="JH159153">
    <property type="protein sequence ID" value="EGZ19109.1"/>
    <property type="molecule type" value="Genomic_DNA"/>
</dbReference>
<dbReference type="KEGG" id="psoj:PHYSODRAFT_297776"/>
<dbReference type="AlphaFoldDB" id="G4Z8S7"/>
<reference evidence="1 2" key="1">
    <citation type="journal article" date="2006" name="Science">
        <title>Phytophthora genome sequences uncover evolutionary origins and mechanisms of pathogenesis.</title>
        <authorList>
            <person name="Tyler B.M."/>
            <person name="Tripathy S."/>
            <person name="Zhang X."/>
            <person name="Dehal P."/>
            <person name="Jiang R.H."/>
            <person name="Aerts A."/>
            <person name="Arredondo F.D."/>
            <person name="Baxter L."/>
            <person name="Bensasson D."/>
            <person name="Beynon J.L."/>
            <person name="Chapman J."/>
            <person name="Damasceno C.M."/>
            <person name="Dorrance A.E."/>
            <person name="Dou D."/>
            <person name="Dickerman A.W."/>
            <person name="Dubchak I.L."/>
            <person name="Garbelotto M."/>
            <person name="Gijzen M."/>
            <person name="Gordon S.G."/>
            <person name="Govers F."/>
            <person name="Grunwald N.J."/>
            <person name="Huang W."/>
            <person name="Ivors K.L."/>
            <person name="Jones R.W."/>
            <person name="Kamoun S."/>
            <person name="Krampis K."/>
            <person name="Lamour K.H."/>
            <person name="Lee M.K."/>
            <person name="McDonald W.H."/>
            <person name="Medina M."/>
            <person name="Meijer H.J."/>
            <person name="Nordberg E.K."/>
            <person name="Maclean D.J."/>
            <person name="Ospina-Giraldo M.D."/>
            <person name="Morris P.F."/>
            <person name="Phuntumart V."/>
            <person name="Putnam N.H."/>
            <person name="Rash S."/>
            <person name="Rose J.K."/>
            <person name="Sakihama Y."/>
            <person name="Salamov A.A."/>
            <person name="Savidor A."/>
            <person name="Scheuring C.F."/>
            <person name="Smith B.M."/>
            <person name="Sobral B.W."/>
            <person name="Terry A."/>
            <person name="Torto-Alalibo T.A."/>
            <person name="Win J."/>
            <person name="Xu Z."/>
            <person name="Zhang H."/>
            <person name="Grigoriev I.V."/>
            <person name="Rokhsar D.S."/>
            <person name="Boore J.L."/>
        </authorList>
    </citation>
    <scope>NUCLEOTIDE SEQUENCE [LARGE SCALE GENOMIC DNA]</scope>
    <source>
        <strain evidence="1 2">P6497</strain>
    </source>
</reference>
<gene>
    <name evidence="1" type="ORF">PHYSODRAFT_297776</name>
</gene>
<accession>G4Z8S7</accession>